<accession>A0A365GW65</accession>
<dbReference type="RefSeq" id="WP_111871950.1">
    <property type="nucleotide sequence ID" value="NZ_QLYX01000022.1"/>
</dbReference>
<sequence>MTDDARRQVAVKISPEADKLITSGAHYLHMSKKDLVEAAVQFYLDARREEMQAGMRELLSQLDGTRASRVALLAGMTREELDSVGGVEEDD</sequence>
<dbReference type="Proteomes" id="UP000251891">
    <property type="component" value="Unassembled WGS sequence"/>
</dbReference>
<dbReference type="EMBL" id="QLYX01000022">
    <property type="protein sequence ID" value="RAY11050.1"/>
    <property type="molecule type" value="Genomic_DNA"/>
</dbReference>
<proteinExistence type="predicted"/>
<gene>
    <name evidence="1" type="ORF">DPM19_32630</name>
</gene>
<name>A0A365GW65_9ACTN</name>
<protein>
    <submittedName>
        <fullName evidence="1">Uncharacterized protein</fullName>
    </submittedName>
</protein>
<dbReference type="AlphaFoldDB" id="A0A365GW65"/>
<comment type="caution">
    <text evidence="1">The sequence shown here is derived from an EMBL/GenBank/DDBJ whole genome shotgun (WGS) entry which is preliminary data.</text>
</comment>
<organism evidence="1 2">
    <name type="scientific">Actinomadura craniellae</name>
    <dbReference type="NCBI Taxonomy" id="2231787"/>
    <lineage>
        <taxon>Bacteria</taxon>
        <taxon>Bacillati</taxon>
        <taxon>Actinomycetota</taxon>
        <taxon>Actinomycetes</taxon>
        <taxon>Streptosporangiales</taxon>
        <taxon>Thermomonosporaceae</taxon>
        <taxon>Actinomadura</taxon>
    </lineage>
</organism>
<dbReference type="OrthoDB" id="9803128at2"/>
<evidence type="ECO:0000313" key="2">
    <source>
        <dbReference type="Proteomes" id="UP000251891"/>
    </source>
</evidence>
<evidence type="ECO:0000313" key="1">
    <source>
        <dbReference type="EMBL" id="RAY11050.1"/>
    </source>
</evidence>
<reference evidence="1 2" key="1">
    <citation type="submission" date="2018-06" db="EMBL/GenBank/DDBJ databases">
        <title>Actinomadura craniellae sp. nov. isolated from marine sponge Craniella sp.</title>
        <authorList>
            <person name="Li L."/>
            <person name="Xu Q.H."/>
            <person name="Lin H.W."/>
            <person name="Lu Y.H."/>
        </authorList>
    </citation>
    <scope>NUCLEOTIDE SEQUENCE [LARGE SCALE GENOMIC DNA]</scope>
    <source>
        <strain evidence="1 2">LHW63021</strain>
    </source>
</reference>
<keyword evidence="2" id="KW-1185">Reference proteome</keyword>